<feature type="compositionally biased region" description="Basic and acidic residues" evidence="2">
    <location>
        <begin position="122"/>
        <end position="131"/>
    </location>
</feature>
<proteinExistence type="predicted"/>
<accession>A0A165C1N6</accession>
<dbReference type="STRING" id="1353952.A0A165C1N6"/>
<keyword evidence="1" id="KW-0862">Zinc</keyword>
<protein>
    <recommendedName>
        <fullName evidence="3">CCHC-type domain-containing protein</fullName>
    </recommendedName>
</protein>
<feature type="region of interest" description="Disordered" evidence="2">
    <location>
        <begin position="693"/>
        <end position="729"/>
    </location>
</feature>
<evidence type="ECO:0000259" key="3">
    <source>
        <dbReference type="PROSITE" id="PS50158"/>
    </source>
</evidence>
<name>A0A165C1N6_9BASI</name>
<dbReference type="AlphaFoldDB" id="A0A165C1N6"/>
<dbReference type="OrthoDB" id="203487at2759"/>
<keyword evidence="5" id="KW-1185">Reference proteome</keyword>
<keyword evidence="1" id="KW-0479">Metal-binding</keyword>
<dbReference type="Gene3D" id="2.60.120.650">
    <property type="entry name" value="Cupin"/>
    <property type="match status" value="1"/>
</dbReference>
<feature type="compositionally biased region" description="Basic and acidic residues" evidence="2">
    <location>
        <begin position="693"/>
        <end position="703"/>
    </location>
</feature>
<sequence length="729" mass="82973">MCISIRSLRAPPIHLEASESPNNVASALYASRLVPRRLALSVPPCSTTRCPITEMQAITHSMDVMEIDHQLVQPPPNVCFNCGQEGHEEGSCIVTTDLTYRTRTMAWYLQQTEMYRSWLDKKTMPSDDRPVVPRPPPRGVNDSRVTRSTPAPPRPVPQLKSSPAKQPTSATSSFPRPPCLPSDTTEDMTVHNIDWEKKRPGPEMSLTLATATVARAVNVLLDIAKPAYTDPKFVHYRVGIDTPLPYQDIVDGLKDQTFFVFTGGETWEGLPFNMETAREKGMVVDETTQFEFIDMAVLAKAMIRTQSARRKEETRGAQIQRGEVPAEQEEEEEEEEEELHIVRTLPQFFQDVEEGKHLNLLELPFSAWGYPEHIRPLFPYTLQYRLIAVGDRTESLERTDPQESSWGLISSKGSYSEAHHDAGGRYTFIAQFMGVKNWIYFRPNDETVDRMRKGEIIAELKDYDHPEVMEALGKFYYVPFRGGMQGFQPSWIKHFVWTSDNSFTGGKLFDLGDFARVEMCHEEERASGLTSTNAERLAWWNLQLAIATSLSDDEAESWRTDDLKAWRRMLLNPCAYVPERDVTKAEIFRLPFWLAVDEFNRIRKAAKVAATKAAPGTEVKANRAILKAEREVSQKWWAEHTHEDEGLLPINHDARVQKLAKGIPKIEALLVKKGEKIEQVPLRTWRLNLDERAEKKTADEGLARKKAATKEGPSSSRHNKSRRGQKARQ</sequence>
<dbReference type="EMBL" id="KV424233">
    <property type="protein sequence ID" value="KZT50108.1"/>
    <property type="molecule type" value="Genomic_DNA"/>
</dbReference>
<feature type="region of interest" description="Disordered" evidence="2">
    <location>
        <begin position="122"/>
        <end position="187"/>
    </location>
</feature>
<evidence type="ECO:0000256" key="2">
    <source>
        <dbReference type="SAM" id="MobiDB-lite"/>
    </source>
</evidence>
<feature type="domain" description="CCHC-type" evidence="3">
    <location>
        <begin position="79"/>
        <end position="92"/>
    </location>
</feature>
<keyword evidence="1" id="KW-0863">Zinc-finger</keyword>
<dbReference type="InterPro" id="IPR001878">
    <property type="entry name" value="Znf_CCHC"/>
</dbReference>
<dbReference type="Proteomes" id="UP000076842">
    <property type="component" value="Unassembled WGS sequence"/>
</dbReference>
<gene>
    <name evidence="4" type="ORF">CALCODRAFT_559240</name>
</gene>
<feature type="region of interest" description="Disordered" evidence="2">
    <location>
        <begin position="309"/>
        <end position="336"/>
    </location>
</feature>
<organism evidence="4 5">
    <name type="scientific">Calocera cornea HHB12733</name>
    <dbReference type="NCBI Taxonomy" id="1353952"/>
    <lineage>
        <taxon>Eukaryota</taxon>
        <taxon>Fungi</taxon>
        <taxon>Dikarya</taxon>
        <taxon>Basidiomycota</taxon>
        <taxon>Agaricomycotina</taxon>
        <taxon>Dacrymycetes</taxon>
        <taxon>Dacrymycetales</taxon>
        <taxon>Dacrymycetaceae</taxon>
        <taxon>Calocera</taxon>
    </lineage>
</organism>
<feature type="compositionally biased region" description="Basic residues" evidence="2">
    <location>
        <begin position="717"/>
        <end position="729"/>
    </location>
</feature>
<feature type="compositionally biased region" description="Acidic residues" evidence="2">
    <location>
        <begin position="326"/>
        <end position="336"/>
    </location>
</feature>
<evidence type="ECO:0000256" key="1">
    <source>
        <dbReference type="PROSITE-ProRule" id="PRU00047"/>
    </source>
</evidence>
<dbReference type="SUPFAM" id="SSF51197">
    <property type="entry name" value="Clavaminate synthase-like"/>
    <property type="match status" value="1"/>
</dbReference>
<feature type="compositionally biased region" description="Polar residues" evidence="2">
    <location>
        <begin position="159"/>
        <end position="174"/>
    </location>
</feature>
<dbReference type="PROSITE" id="PS50158">
    <property type="entry name" value="ZF_CCHC"/>
    <property type="match status" value="1"/>
</dbReference>
<dbReference type="GO" id="GO:0003676">
    <property type="term" value="F:nucleic acid binding"/>
    <property type="evidence" value="ECO:0007669"/>
    <property type="project" value="InterPro"/>
</dbReference>
<evidence type="ECO:0000313" key="4">
    <source>
        <dbReference type="EMBL" id="KZT50108.1"/>
    </source>
</evidence>
<dbReference type="InParanoid" id="A0A165C1N6"/>
<dbReference type="GO" id="GO:0008270">
    <property type="term" value="F:zinc ion binding"/>
    <property type="evidence" value="ECO:0007669"/>
    <property type="project" value="UniProtKB-KW"/>
</dbReference>
<evidence type="ECO:0000313" key="5">
    <source>
        <dbReference type="Proteomes" id="UP000076842"/>
    </source>
</evidence>
<reference evidence="4 5" key="1">
    <citation type="journal article" date="2016" name="Mol. Biol. Evol.">
        <title>Comparative Genomics of Early-Diverging Mushroom-Forming Fungi Provides Insights into the Origins of Lignocellulose Decay Capabilities.</title>
        <authorList>
            <person name="Nagy L.G."/>
            <person name="Riley R."/>
            <person name="Tritt A."/>
            <person name="Adam C."/>
            <person name="Daum C."/>
            <person name="Floudas D."/>
            <person name="Sun H."/>
            <person name="Yadav J.S."/>
            <person name="Pangilinan J."/>
            <person name="Larsson K.H."/>
            <person name="Matsuura K."/>
            <person name="Barry K."/>
            <person name="Labutti K."/>
            <person name="Kuo R."/>
            <person name="Ohm R.A."/>
            <person name="Bhattacharya S.S."/>
            <person name="Shirouzu T."/>
            <person name="Yoshinaga Y."/>
            <person name="Martin F.M."/>
            <person name="Grigoriev I.V."/>
            <person name="Hibbett D.S."/>
        </authorList>
    </citation>
    <scope>NUCLEOTIDE SEQUENCE [LARGE SCALE GENOMIC DNA]</scope>
    <source>
        <strain evidence="4 5">HHB12733</strain>
    </source>
</reference>